<keyword evidence="3" id="KW-1185">Reference proteome</keyword>
<dbReference type="Gene3D" id="3.30.300.130">
    <property type="entry name" value="Fe-S cluster assembly (FSCA)"/>
    <property type="match status" value="1"/>
</dbReference>
<evidence type="ECO:0000313" key="3">
    <source>
        <dbReference type="Proteomes" id="UP000032266"/>
    </source>
</evidence>
<dbReference type="AlphaFoldDB" id="A0A0C5VQC8"/>
<dbReference type="InterPro" id="IPR052339">
    <property type="entry name" value="Fe-S_Maturation_MIP18"/>
</dbReference>
<dbReference type="InterPro" id="IPR017776">
    <property type="entry name" value="FeS_assembly_SufT_put"/>
</dbReference>
<name>A0A0C5VQC8_9GAMM</name>
<dbReference type="NCBIfam" id="TIGR03406">
    <property type="entry name" value="FeS_long_SufT"/>
    <property type="match status" value="1"/>
</dbReference>
<sequence>MFGGRFLVWTANEVIPLERKMVATLRDVPARIVPAGTPITIPEGSFITITQSLGGNYTVTVNGNMARIDGTDTDALGFEKQELVFTGNDGEDIQEAQVWQALETIFDPEIPVNVVSLGLIYSVVVDQQNKTVDIKMTLTAPGCGMGPVLVGDIEYRVAKVPNVKTVNVDLVFDPAWHRDMMSDEAKLETGMFY</sequence>
<dbReference type="PATRIC" id="fig|1445510.3.peg.4692"/>
<dbReference type="PANTHER" id="PTHR42831:SF1">
    <property type="entry name" value="FE-S PROTEIN MATURATION AUXILIARY FACTOR YITW"/>
    <property type="match status" value="1"/>
</dbReference>
<dbReference type="STRING" id="1445510.YC6258_04730"/>
<gene>
    <name evidence="2" type="ORF">YC6258_04730</name>
</gene>
<dbReference type="Proteomes" id="UP000032266">
    <property type="component" value="Chromosome"/>
</dbReference>
<evidence type="ECO:0000259" key="1">
    <source>
        <dbReference type="Pfam" id="PF01883"/>
    </source>
</evidence>
<dbReference type="PANTHER" id="PTHR42831">
    <property type="entry name" value="FE-S PROTEIN MATURATION AUXILIARY FACTOR YITW"/>
    <property type="match status" value="1"/>
</dbReference>
<reference evidence="2 3" key="1">
    <citation type="submission" date="2014-01" db="EMBL/GenBank/DDBJ databases">
        <title>Full genme sequencing of cellulolytic bacterium Gynuella sunshinyii YC6258T gen. nov., sp. nov.</title>
        <authorList>
            <person name="Khan H."/>
            <person name="Chung E.J."/>
            <person name="Chung Y.R."/>
        </authorList>
    </citation>
    <scope>NUCLEOTIDE SEQUENCE [LARGE SCALE GENOMIC DNA]</scope>
    <source>
        <strain evidence="2 3">YC6258</strain>
    </source>
</reference>
<dbReference type="HOGENOM" id="CLU_091588_1_0_6"/>
<dbReference type="InterPro" id="IPR034904">
    <property type="entry name" value="FSCA_dom_sf"/>
</dbReference>
<protein>
    <submittedName>
        <fullName evidence="2">Putative metal-sulfur cluster biosynthetic enzyme</fullName>
    </submittedName>
</protein>
<feature type="domain" description="MIP18 family-like" evidence="1">
    <location>
        <begin position="95"/>
        <end position="168"/>
    </location>
</feature>
<dbReference type="InterPro" id="IPR002744">
    <property type="entry name" value="MIP18-like"/>
</dbReference>
<accession>A0A0C5VQC8</accession>
<dbReference type="EMBL" id="CP007142">
    <property type="protein sequence ID" value="AJQ96762.1"/>
    <property type="molecule type" value="Genomic_DNA"/>
</dbReference>
<organism evidence="2 3">
    <name type="scientific">Gynuella sunshinyii YC6258</name>
    <dbReference type="NCBI Taxonomy" id="1445510"/>
    <lineage>
        <taxon>Bacteria</taxon>
        <taxon>Pseudomonadati</taxon>
        <taxon>Pseudomonadota</taxon>
        <taxon>Gammaproteobacteria</taxon>
        <taxon>Oceanospirillales</taxon>
        <taxon>Saccharospirillaceae</taxon>
        <taxon>Gynuella</taxon>
    </lineage>
</organism>
<dbReference type="KEGG" id="gsn:YC6258_04730"/>
<dbReference type="Pfam" id="PF01883">
    <property type="entry name" value="FeS_assembly_P"/>
    <property type="match status" value="1"/>
</dbReference>
<evidence type="ECO:0000313" key="2">
    <source>
        <dbReference type="EMBL" id="AJQ96762.1"/>
    </source>
</evidence>
<dbReference type="SUPFAM" id="SSF117916">
    <property type="entry name" value="Fe-S cluster assembly (FSCA) domain-like"/>
    <property type="match status" value="1"/>
</dbReference>
<proteinExistence type="predicted"/>